<evidence type="ECO:0000256" key="1">
    <source>
        <dbReference type="ARBA" id="ARBA00008779"/>
    </source>
</evidence>
<dbReference type="EC" id="3.1.6.1" evidence="5"/>
<proteinExistence type="inferred from homology"/>
<dbReference type="GO" id="GO:0004065">
    <property type="term" value="F:arylsulfatase activity"/>
    <property type="evidence" value="ECO:0007669"/>
    <property type="project" value="UniProtKB-EC"/>
</dbReference>
<dbReference type="CDD" id="cd16143">
    <property type="entry name" value="ARS_like"/>
    <property type="match status" value="1"/>
</dbReference>
<organism evidence="5 6">
    <name type="scientific">Crateriforma conspicua</name>
    <dbReference type="NCBI Taxonomy" id="2527996"/>
    <lineage>
        <taxon>Bacteria</taxon>
        <taxon>Pseudomonadati</taxon>
        <taxon>Planctomycetota</taxon>
        <taxon>Planctomycetia</taxon>
        <taxon>Planctomycetales</taxon>
        <taxon>Planctomycetaceae</taxon>
        <taxon>Crateriforma</taxon>
    </lineage>
</organism>
<gene>
    <name evidence="5" type="primary">atsA_18</name>
    <name evidence="5" type="ORF">V7x_02400</name>
</gene>
<comment type="similarity">
    <text evidence="1">Belongs to the sulfatase family.</text>
</comment>
<protein>
    <submittedName>
        <fullName evidence="5">Arylsulfatase</fullName>
        <ecNumber evidence="5">3.1.6.1</ecNumber>
    </submittedName>
</protein>
<dbReference type="InterPro" id="IPR050738">
    <property type="entry name" value="Sulfatase"/>
</dbReference>
<evidence type="ECO:0000313" key="5">
    <source>
        <dbReference type="EMBL" id="TWU64696.1"/>
    </source>
</evidence>
<dbReference type="SUPFAM" id="SSF53649">
    <property type="entry name" value="Alkaline phosphatase-like"/>
    <property type="match status" value="1"/>
</dbReference>
<evidence type="ECO:0000256" key="2">
    <source>
        <dbReference type="ARBA" id="ARBA00022801"/>
    </source>
</evidence>
<feature type="compositionally biased region" description="Polar residues" evidence="3">
    <location>
        <begin position="531"/>
        <end position="549"/>
    </location>
</feature>
<dbReference type="Proteomes" id="UP000316476">
    <property type="component" value="Unassembled WGS sequence"/>
</dbReference>
<comment type="caution">
    <text evidence="5">The sequence shown here is derived from an EMBL/GenBank/DDBJ whole genome shotgun (WGS) entry which is preliminary data.</text>
</comment>
<dbReference type="Gene3D" id="3.40.720.10">
    <property type="entry name" value="Alkaline Phosphatase, subunit A"/>
    <property type="match status" value="1"/>
</dbReference>
<name>A0A5C6FR18_9PLAN</name>
<dbReference type="AlphaFoldDB" id="A0A5C6FR18"/>
<dbReference type="EMBL" id="SJPZ01000001">
    <property type="protein sequence ID" value="TWU64696.1"/>
    <property type="molecule type" value="Genomic_DNA"/>
</dbReference>
<evidence type="ECO:0000256" key="3">
    <source>
        <dbReference type="SAM" id="MobiDB-lite"/>
    </source>
</evidence>
<dbReference type="InterPro" id="IPR017850">
    <property type="entry name" value="Alkaline_phosphatase_core_sf"/>
</dbReference>
<dbReference type="RefSeq" id="WP_231604510.1">
    <property type="nucleotide sequence ID" value="NZ_SJPZ01000001.1"/>
</dbReference>
<dbReference type="Gene3D" id="3.30.1120.10">
    <property type="match status" value="1"/>
</dbReference>
<feature type="region of interest" description="Disordered" evidence="3">
    <location>
        <begin position="530"/>
        <end position="549"/>
    </location>
</feature>
<reference evidence="5 6" key="1">
    <citation type="submission" date="2019-02" db="EMBL/GenBank/DDBJ databases">
        <title>Deep-cultivation of Planctomycetes and their phenomic and genomic characterization uncovers novel biology.</title>
        <authorList>
            <person name="Wiegand S."/>
            <person name="Jogler M."/>
            <person name="Boedeker C."/>
            <person name="Pinto D."/>
            <person name="Vollmers J."/>
            <person name="Rivas-Marin E."/>
            <person name="Kohn T."/>
            <person name="Peeters S.H."/>
            <person name="Heuer A."/>
            <person name="Rast P."/>
            <person name="Oberbeckmann S."/>
            <person name="Bunk B."/>
            <person name="Jeske O."/>
            <person name="Meyerdierks A."/>
            <person name="Storesund J.E."/>
            <person name="Kallscheuer N."/>
            <person name="Luecker S."/>
            <person name="Lage O.M."/>
            <person name="Pohl T."/>
            <person name="Merkel B.J."/>
            <person name="Hornburger P."/>
            <person name="Mueller R.-W."/>
            <person name="Bruemmer F."/>
            <person name="Labrenz M."/>
            <person name="Spormann A.M."/>
            <person name="Op Den Camp H."/>
            <person name="Overmann J."/>
            <person name="Amann R."/>
            <person name="Jetten M.S.M."/>
            <person name="Mascher T."/>
            <person name="Medema M.H."/>
            <person name="Devos D.P."/>
            <person name="Kaster A.-K."/>
            <person name="Ovreas L."/>
            <person name="Rohde M."/>
            <person name="Galperin M.Y."/>
            <person name="Jogler C."/>
        </authorList>
    </citation>
    <scope>NUCLEOTIDE SEQUENCE [LARGE SCALE GENOMIC DNA]</scope>
    <source>
        <strain evidence="5 6">V7</strain>
    </source>
</reference>
<dbReference type="PANTHER" id="PTHR42693">
    <property type="entry name" value="ARYLSULFATASE FAMILY MEMBER"/>
    <property type="match status" value="1"/>
</dbReference>
<evidence type="ECO:0000313" key="6">
    <source>
        <dbReference type="Proteomes" id="UP000316476"/>
    </source>
</evidence>
<accession>A0A5C6FR18</accession>
<dbReference type="InterPro" id="IPR000917">
    <property type="entry name" value="Sulfatase_N"/>
</dbReference>
<evidence type="ECO:0000259" key="4">
    <source>
        <dbReference type="Pfam" id="PF00884"/>
    </source>
</evidence>
<sequence length="549" mass="60630">MAHPTIPVSTDAFVIRVGNPVRRTHAKMVWWARIALTIVAGCIHGSVAAADEASRPNILVILADDLGYGDIGCYNPESNIPTPNIDALARRGMRMTDAHSPCTVCTPTRYSLMTGQMAFRIPNGGRVFSGAGGPSLIASDRLTLPGMLQQNGYATACFGKWHIGLTFYDEQGQPIHRGGLPDVQRIDYSRRIDGGPIDCGFDQFFGTACCPTTDWLYAFIDGDRIPTPPTGLLDRSTLPKHPYANDNRRGMQAPDFDLETVDLVFLEKSRQFLRDHVRRHPDQPFFLLHSTQAVHLPSFPAPAFQGRTDSGPHGDFIAQLDHIVGELTDTLGELGIADNTLVIFTSDNGPEVPTVFHMRNDHQHDGARPWRGVKRDNWEGGHRVPFIATWPGSIRPGTTSDALISLCDVFATAAETLDIDLPDDAAEDSYSLIPVFRERLSGPLRPYLLQQGFGGTRWLAIRQGKWKYLDHKGSGGNNYEKHRQLKSYALPDNAPDTPGQLYDLEADPGETFNLVERHPDIAARLRDQLHESVQSGRSRPAKTTTSSLQ</sequence>
<dbReference type="PANTHER" id="PTHR42693:SF53">
    <property type="entry name" value="ENDO-4-O-SULFATASE"/>
    <property type="match status" value="1"/>
</dbReference>
<feature type="domain" description="Sulfatase N-terminal" evidence="4">
    <location>
        <begin position="56"/>
        <end position="419"/>
    </location>
</feature>
<keyword evidence="2 5" id="KW-0378">Hydrolase</keyword>
<dbReference type="Pfam" id="PF00884">
    <property type="entry name" value="Sulfatase"/>
    <property type="match status" value="1"/>
</dbReference>